<protein>
    <submittedName>
        <fullName evidence="1">Uncharacterized protein</fullName>
    </submittedName>
</protein>
<keyword evidence="2" id="KW-1185">Reference proteome</keyword>
<dbReference type="AlphaFoldDB" id="A0A0V1CSX9"/>
<proteinExistence type="predicted"/>
<name>A0A0V1CSX9_TRIBR</name>
<organism evidence="1 2">
    <name type="scientific">Trichinella britovi</name>
    <name type="common">Parasitic roundworm</name>
    <dbReference type="NCBI Taxonomy" id="45882"/>
    <lineage>
        <taxon>Eukaryota</taxon>
        <taxon>Metazoa</taxon>
        <taxon>Ecdysozoa</taxon>
        <taxon>Nematoda</taxon>
        <taxon>Enoplea</taxon>
        <taxon>Dorylaimia</taxon>
        <taxon>Trichinellida</taxon>
        <taxon>Trichinellidae</taxon>
        <taxon>Trichinella</taxon>
    </lineage>
</organism>
<dbReference type="Proteomes" id="UP000054653">
    <property type="component" value="Unassembled WGS sequence"/>
</dbReference>
<gene>
    <name evidence="1" type="ORF">T03_3065</name>
</gene>
<comment type="caution">
    <text evidence="1">The sequence shown here is derived from an EMBL/GenBank/DDBJ whole genome shotgun (WGS) entry which is preliminary data.</text>
</comment>
<evidence type="ECO:0000313" key="1">
    <source>
        <dbReference type="EMBL" id="KRY52222.1"/>
    </source>
</evidence>
<dbReference type="EMBL" id="JYDI01000109">
    <property type="protein sequence ID" value="KRY52222.1"/>
    <property type="molecule type" value="Genomic_DNA"/>
</dbReference>
<evidence type="ECO:0000313" key="2">
    <source>
        <dbReference type="Proteomes" id="UP000054653"/>
    </source>
</evidence>
<reference evidence="1 2" key="1">
    <citation type="submission" date="2015-01" db="EMBL/GenBank/DDBJ databases">
        <title>Evolution of Trichinella species and genotypes.</title>
        <authorList>
            <person name="Korhonen P.K."/>
            <person name="Edoardo P."/>
            <person name="Giuseppe L.R."/>
            <person name="Gasser R.B."/>
        </authorList>
    </citation>
    <scope>NUCLEOTIDE SEQUENCE [LARGE SCALE GENOMIC DNA]</scope>
    <source>
        <strain evidence="1">ISS120</strain>
    </source>
</reference>
<accession>A0A0V1CSX9</accession>
<sequence length="60" mass="7165">MEKKLLFKSGIFTFRDWDLNQFVITLNFAFDKDKILPQFVTRTEISKKQEISSIGFDFEI</sequence>